<dbReference type="Proteomes" id="UP000018144">
    <property type="component" value="Unassembled WGS sequence"/>
</dbReference>
<protein>
    <submittedName>
        <fullName evidence="2">Uncharacterized protein</fullName>
    </submittedName>
</protein>
<organism evidence="2 3">
    <name type="scientific">Pyronema omphalodes (strain CBS 100304)</name>
    <name type="common">Pyronema confluens</name>
    <dbReference type="NCBI Taxonomy" id="1076935"/>
    <lineage>
        <taxon>Eukaryota</taxon>
        <taxon>Fungi</taxon>
        <taxon>Dikarya</taxon>
        <taxon>Ascomycota</taxon>
        <taxon>Pezizomycotina</taxon>
        <taxon>Pezizomycetes</taxon>
        <taxon>Pezizales</taxon>
        <taxon>Pyronemataceae</taxon>
        <taxon>Pyronema</taxon>
    </lineage>
</organism>
<keyword evidence="3" id="KW-1185">Reference proteome</keyword>
<evidence type="ECO:0000313" key="2">
    <source>
        <dbReference type="EMBL" id="CCX09453.1"/>
    </source>
</evidence>
<sequence length="22" mass="2480">MKGNSMPFPNSDYDSAESLNKF</sequence>
<name>U4L136_PYROM</name>
<proteinExistence type="predicted"/>
<feature type="region of interest" description="Disordered" evidence="1">
    <location>
        <begin position="1"/>
        <end position="22"/>
    </location>
</feature>
<dbReference type="EMBL" id="HF935465">
    <property type="protein sequence ID" value="CCX09453.1"/>
    <property type="molecule type" value="Genomic_DNA"/>
</dbReference>
<evidence type="ECO:0000313" key="3">
    <source>
        <dbReference type="Proteomes" id="UP000018144"/>
    </source>
</evidence>
<accession>U4L136</accession>
<gene>
    <name evidence="2" type="ORF">PCON_09046</name>
</gene>
<reference evidence="2 3" key="1">
    <citation type="journal article" date="2013" name="PLoS Genet.">
        <title>The genome and development-dependent transcriptomes of Pyronema confluens: a window into fungal evolution.</title>
        <authorList>
            <person name="Traeger S."/>
            <person name="Altegoer F."/>
            <person name="Freitag M."/>
            <person name="Gabaldon T."/>
            <person name="Kempken F."/>
            <person name="Kumar A."/>
            <person name="Marcet-Houben M."/>
            <person name="Poggeler S."/>
            <person name="Stajich J.E."/>
            <person name="Nowrousian M."/>
        </authorList>
    </citation>
    <scope>NUCLEOTIDE SEQUENCE [LARGE SCALE GENOMIC DNA]</scope>
    <source>
        <strain evidence="3">CBS 100304</strain>
        <tissue evidence="2">Vegetative mycelium</tissue>
    </source>
</reference>
<evidence type="ECO:0000256" key="1">
    <source>
        <dbReference type="SAM" id="MobiDB-lite"/>
    </source>
</evidence>
<dbReference type="AlphaFoldDB" id="U4L136"/>